<proteinExistence type="predicted"/>
<name>A0A3M7QIU2_BRAPC</name>
<gene>
    <name evidence="1" type="ORF">BpHYR1_014829</name>
</gene>
<organism evidence="1 2">
    <name type="scientific">Brachionus plicatilis</name>
    <name type="common">Marine rotifer</name>
    <name type="synonym">Brachionus muelleri</name>
    <dbReference type="NCBI Taxonomy" id="10195"/>
    <lineage>
        <taxon>Eukaryota</taxon>
        <taxon>Metazoa</taxon>
        <taxon>Spiralia</taxon>
        <taxon>Gnathifera</taxon>
        <taxon>Rotifera</taxon>
        <taxon>Eurotatoria</taxon>
        <taxon>Monogononta</taxon>
        <taxon>Pseudotrocha</taxon>
        <taxon>Ploima</taxon>
        <taxon>Brachionidae</taxon>
        <taxon>Brachionus</taxon>
    </lineage>
</organism>
<dbReference type="Proteomes" id="UP000276133">
    <property type="component" value="Unassembled WGS sequence"/>
</dbReference>
<keyword evidence="2" id="KW-1185">Reference proteome</keyword>
<protein>
    <submittedName>
        <fullName evidence="1">Uncharacterized protein</fullName>
    </submittedName>
</protein>
<comment type="caution">
    <text evidence="1">The sequence shown here is derived from an EMBL/GenBank/DDBJ whole genome shotgun (WGS) entry which is preliminary data.</text>
</comment>
<evidence type="ECO:0000313" key="1">
    <source>
        <dbReference type="EMBL" id="RNA11270.1"/>
    </source>
</evidence>
<reference evidence="1 2" key="1">
    <citation type="journal article" date="2018" name="Sci. Rep.">
        <title>Genomic signatures of local adaptation to the degree of environmental predictability in rotifers.</title>
        <authorList>
            <person name="Franch-Gras L."/>
            <person name="Hahn C."/>
            <person name="Garcia-Roger E.M."/>
            <person name="Carmona M.J."/>
            <person name="Serra M."/>
            <person name="Gomez A."/>
        </authorList>
    </citation>
    <scope>NUCLEOTIDE SEQUENCE [LARGE SCALE GENOMIC DNA]</scope>
    <source>
        <strain evidence="1">HYR1</strain>
    </source>
</reference>
<dbReference type="EMBL" id="REGN01005999">
    <property type="protein sequence ID" value="RNA11270.1"/>
    <property type="molecule type" value="Genomic_DNA"/>
</dbReference>
<sequence>MTVYVTRLRSWADIRVRIYHYLHLYWPLDIQSGLAGAVDRIRDCLWLLRFLASSSLLCQSDFHLLAANNQSLFFAPVLIVKSCSIWGTIREKYSSFDPFSGKSGDTSPLFIRSMYSINSLIGIPGYGSIKYVNQIYKSGFLSKSFESNVIKKRSIYHFDPCLIIYQMMRTLRLFRCGKGYAVYFRYKQSRYMMHKFWLNQSPDFIEKKPRQPFLNTRYIQCLKLNCIMVM</sequence>
<dbReference type="AlphaFoldDB" id="A0A3M7QIU2"/>
<evidence type="ECO:0000313" key="2">
    <source>
        <dbReference type="Proteomes" id="UP000276133"/>
    </source>
</evidence>
<accession>A0A3M7QIU2</accession>